<dbReference type="PANTHER" id="PTHR46995:SF4">
    <property type="entry name" value="POLLEN OLE E 1 ALLERGEN AND EXTENSIN FAMILY PROTEIN"/>
    <property type="match status" value="1"/>
</dbReference>
<gene>
    <name evidence="2" type="ORF">SAY87_004960</name>
</gene>
<proteinExistence type="predicted"/>
<sequence length="178" mass="19993">MSHHLHSHRYLVVLLFIFSCFLLLPWCLPMVAEAKASNSSRITVMGIVYCDICSNNTFSKHSYFIPDVEVKIDCKFKADAPKTTEEVMFSVKRSTNRYGVYKLDIPAIDGIECARDSAIVSSCRASLMWTSSSTCNIPGYSTTSDEIAVKSKRANLCIYSLNALNYRPSKRDKNLCGH</sequence>
<keyword evidence="1" id="KW-0732">Signal</keyword>
<dbReference type="AlphaFoldDB" id="A0AAN7JVI7"/>
<name>A0AAN7JVI7_9MYRT</name>
<dbReference type="PANTHER" id="PTHR46995">
    <property type="entry name" value="OS09G0508200 PROTEIN"/>
    <property type="match status" value="1"/>
</dbReference>
<organism evidence="2 3">
    <name type="scientific">Trapa incisa</name>
    <dbReference type="NCBI Taxonomy" id="236973"/>
    <lineage>
        <taxon>Eukaryota</taxon>
        <taxon>Viridiplantae</taxon>
        <taxon>Streptophyta</taxon>
        <taxon>Embryophyta</taxon>
        <taxon>Tracheophyta</taxon>
        <taxon>Spermatophyta</taxon>
        <taxon>Magnoliopsida</taxon>
        <taxon>eudicotyledons</taxon>
        <taxon>Gunneridae</taxon>
        <taxon>Pentapetalae</taxon>
        <taxon>rosids</taxon>
        <taxon>malvids</taxon>
        <taxon>Myrtales</taxon>
        <taxon>Lythraceae</taxon>
        <taxon>Trapa</taxon>
    </lineage>
</organism>
<dbReference type="Proteomes" id="UP001345219">
    <property type="component" value="Chromosome 4"/>
</dbReference>
<feature type="signal peptide" evidence="1">
    <location>
        <begin position="1"/>
        <end position="34"/>
    </location>
</feature>
<feature type="chain" id="PRO_5042862690" evidence="1">
    <location>
        <begin position="35"/>
        <end position="178"/>
    </location>
</feature>
<dbReference type="Pfam" id="PF01190">
    <property type="entry name" value="Pollen_Ole_e_1"/>
    <property type="match status" value="1"/>
</dbReference>
<dbReference type="EMBL" id="JAXIOK010000017">
    <property type="protein sequence ID" value="KAK4751478.1"/>
    <property type="molecule type" value="Genomic_DNA"/>
</dbReference>
<evidence type="ECO:0000313" key="2">
    <source>
        <dbReference type="EMBL" id="KAK4751478.1"/>
    </source>
</evidence>
<evidence type="ECO:0000313" key="3">
    <source>
        <dbReference type="Proteomes" id="UP001345219"/>
    </source>
</evidence>
<evidence type="ECO:0000256" key="1">
    <source>
        <dbReference type="SAM" id="SignalP"/>
    </source>
</evidence>
<comment type="caution">
    <text evidence="2">The sequence shown here is derived from an EMBL/GenBank/DDBJ whole genome shotgun (WGS) entry which is preliminary data.</text>
</comment>
<protein>
    <submittedName>
        <fullName evidence="2">Uncharacterized protein</fullName>
    </submittedName>
</protein>
<keyword evidence="3" id="KW-1185">Reference proteome</keyword>
<accession>A0AAN7JVI7</accession>
<reference evidence="2 3" key="1">
    <citation type="journal article" date="2023" name="Hortic Res">
        <title>Pangenome of water caltrop reveals structural variations and asymmetric subgenome divergence after allopolyploidization.</title>
        <authorList>
            <person name="Zhang X."/>
            <person name="Chen Y."/>
            <person name="Wang L."/>
            <person name="Yuan Y."/>
            <person name="Fang M."/>
            <person name="Shi L."/>
            <person name="Lu R."/>
            <person name="Comes H.P."/>
            <person name="Ma Y."/>
            <person name="Chen Y."/>
            <person name="Huang G."/>
            <person name="Zhou Y."/>
            <person name="Zheng Z."/>
            <person name="Qiu Y."/>
        </authorList>
    </citation>
    <scope>NUCLEOTIDE SEQUENCE [LARGE SCALE GENOMIC DNA]</scope>
    <source>
        <tissue evidence="2">Roots</tissue>
    </source>
</reference>